<proteinExistence type="predicted"/>
<protein>
    <submittedName>
        <fullName evidence="1">Uncharacterized protein</fullName>
    </submittedName>
</protein>
<dbReference type="Proteomes" id="UP000605618">
    <property type="component" value="Unassembled WGS sequence"/>
</dbReference>
<accession>A0AAE4ZH66</accession>
<name>A0AAE4ZH66_RHOHA</name>
<dbReference type="EMBL" id="WUYZ01000002">
    <property type="protein sequence ID" value="NKS26562.1"/>
    <property type="molecule type" value="Genomic_DNA"/>
</dbReference>
<comment type="caution">
    <text evidence="1">The sequence shown here is derived from an EMBL/GenBank/DDBJ whole genome shotgun (WGS) entry which is preliminary data.</text>
</comment>
<organism evidence="1 2">
    <name type="scientific">Rhodococcus hoagii</name>
    <name type="common">Corynebacterium equii</name>
    <dbReference type="NCBI Taxonomy" id="43767"/>
    <lineage>
        <taxon>Bacteria</taxon>
        <taxon>Bacillati</taxon>
        <taxon>Actinomycetota</taxon>
        <taxon>Actinomycetes</taxon>
        <taxon>Mycobacteriales</taxon>
        <taxon>Nocardiaceae</taxon>
        <taxon>Prescottella</taxon>
    </lineage>
</organism>
<evidence type="ECO:0000313" key="1">
    <source>
        <dbReference type="EMBL" id="NKS26562.1"/>
    </source>
</evidence>
<reference evidence="1" key="1">
    <citation type="journal article" date="2020" name="Environ. Microbiol.">
        <title>The novel and transferable erm(51) gene confers Macrolides, Lincosamides, and Streptogramins B (MLSB) resistance to clonal Rhodococcus equi in the environment.</title>
        <authorList>
            <person name="Huber L."/>
            <person name="Giguere S."/>
            <person name="Slovis N.M."/>
            <person name="Alvarez-Narvaez S."/>
            <person name="Hart K.A."/>
            <person name="Greiter M."/>
            <person name="Morris E.R.A."/>
            <person name="Cohen N.D."/>
        </authorList>
    </citation>
    <scope>NUCLEOTIDE SEQUENCE</scope>
    <source>
        <strain evidence="1">Lh_141_1</strain>
    </source>
</reference>
<evidence type="ECO:0000313" key="2">
    <source>
        <dbReference type="Proteomes" id="UP000605618"/>
    </source>
</evidence>
<dbReference type="AlphaFoldDB" id="A0AAE4ZH66"/>
<gene>
    <name evidence="1" type="ORF">GS505_12215</name>
</gene>
<sequence length="159" mass="16968">MTDTAIQEAAEELQATMFDLLGGIAALERDVFRNIGAGDAEFAAAHKAVVDFAEFTLRPWHRAAEEALYPAAAPVVRAQLLVEGLLGEWQTVEQAYSRLSCVSTDRVRVAADISALRVLLVVMLGKCMDLLVPALAEDGIDLTDAAERLAAAATATAKQ</sequence>